<organism evidence="1 2">
    <name type="scientific">Pleurodeles waltl</name>
    <name type="common">Iberian ribbed newt</name>
    <dbReference type="NCBI Taxonomy" id="8319"/>
    <lineage>
        <taxon>Eukaryota</taxon>
        <taxon>Metazoa</taxon>
        <taxon>Chordata</taxon>
        <taxon>Craniata</taxon>
        <taxon>Vertebrata</taxon>
        <taxon>Euteleostomi</taxon>
        <taxon>Amphibia</taxon>
        <taxon>Batrachia</taxon>
        <taxon>Caudata</taxon>
        <taxon>Salamandroidea</taxon>
        <taxon>Salamandridae</taxon>
        <taxon>Pleurodelinae</taxon>
        <taxon>Pleurodeles</taxon>
    </lineage>
</organism>
<keyword evidence="2" id="KW-1185">Reference proteome</keyword>
<reference evidence="1" key="1">
    <citation type="journal article" date="2022" name="bioRxiv">
        <title>Sequencing and chromosome-scale assembly of the giantPleurodeles waltlgenome.</title>
        <authorList>
            <person name="Brown T."/>
            <person name="Elewa A."/>
            <person name="Iarovenko S."/>
            <person name="Subramanian E."/>
            <person name="Araus A.J."/>
            <person name="Petzold A."/>
            <person name="Susuki M."/>
            <person name="Suzuki K.-i.T."/>
            <person name="Hayashi T."/>
            <person name="Toyoda A."/>
            <person name="Oliveira C."/>
            <person name="Osipova E."/>
            <person name="Leigh N.D."/>
            <person name="Simon A."/>
            <person name="Yun M.H."/>
        </authorList>
    </citation>
    <scope>NUCLEOTIDE SEQUENCE</scope>
    <source>
        <strain evidence="1">20211129_DDA</strain>
        <tissue evidence="1">Liver</tissue>
    </source>
</reference>
<evidence type="ECO:0000313" key="2">
    <source>
        <dbReference type="Proteomes" id="UP001066276"/>
    </source>
</evidence>
<gene>
    <name evidence="1" type="ORF">NDU88_006341</name>
</gene>
<evidence type="ECO:0000313" key="1">
    <source>
        <dbReference type="EMBL" id="KAJ1139980.1"/>
    </source>
</evidence>
<dbReference type="EMBL" id="JANPWB010000010">
    <property type="protein sequence ID" value="KAJ1139980.1"/>
    <property type="molecule type" value="Genomic_DNA"/>
</dbReference>
<sequence length="106" mass="11927">MRKPLKPEQRCLVKALLSGCLEHRFLAPRDLFPGAARLFGTISELCSWLNGPSFLLISQPCQTNRMLPTADSHRVQRAAGELYRTWWDIGGVWIALRGDHVALVSI</sequence>
<comment type="caution">
    <text evidence="1">The sequence shown here is derived from an EMBL/GenBank/DDBJ whole genome shotgun (WGS) entry which is preliminary data.</text>
</comment>
<accession>A0AAV7QIR9</accession>
<dbReference type="Proteomes" id="UP001066276">
    <property type="component" value="Chromosome 6"/>
</dbReference>
<proteinExistence type="predicted"/>
<dbReference type="AlphaFoldDB" id="A0AAV7QIR9"/>
<name>A0AAV7QIR9_PLEWA</name>
<protein>
    <submittedName>
        <fullName evidence="1">Uncharacterized protein</fullName>
    </submittedName>
</protein>